<evidence type="ECO:0000256" key="8">
    <source>
        <dbReference type="ARBA" id="ARBA00023274"/>
    </source>
</evidence>
<reference evidence="11" key="1">
    <citation type="submission" date="2021-06" db="EMBL/GenBank/DDBJ databases">
        <authorList>
            <person name="Hodson N. C."/>
            <person name="Mongue J. A."/>
            <person name="Jaron S. K."/>
        </authorList>
    </citation>
    <scope>NUCLEOTIDE SEQUENCE</scope>
</reference>
<dbReference type="GO" id="GO:0005786">
    <property type="term" value="C:signal recognition particle, endoplasmic reticulum targeting"/>
    <property type="evidence" value="ECO:0007669"/>
    <property type="project" value="UniProtKB-KW"/>
</dbReference>
<dbReference type="AlphaFoldDB" id="A0A8J2KG96"/>
<evidence type="ECO:0000313" key="12">
    <source>
        <dbReference type="Proteomes" id="UP000708208"/>
    </source>
</evidence>
<comment type="function">
    <text evidence="9">Component of the signal recognition particle (SRP) complex, a ribonucleoprotein complex that mediates the cotranslational targeting of secretory and membrane proteins to the endoplasmic reticulum (ER). Binds directly to 7SL RNA. Mediates binding of SRP54 to the SRP complex.</text>
</comment>
<evidence type="ECO:0000256" key="6">
    <source>
        <dbReference type="ARBA" id="ARBA00023135"/>
    </source>
</evidence>
<protein>
    <recommendedName>
        <fullName evidence="13">Signal recognition particle 19 kDa protein</fullName>
    </recommendedName>
</protein>
<keyword evidence="6" id="KW-0733">Signal recognition particle</keyword>
<keyword evidence="4" id="KW-0963">Cytoplasm</keyword>
<comment type="caution">
    <text evidence="11">The sequence shown here is derived from an EMBL/GenBank/DDBJ whole genome shotgun (WGS) entry which is preliminary data.</text>
</comment>
<evidence type="ECO:0000256" key="4">
    <source>
        <dbReference type="ARBA" id="ARBA00022490"/>
    </source>
</evidence>
<keyword evidence="5" id="KW-0694">RNA-binding</keyword>
<evidence type="ECO:0008006" key="13">
    <source>
        <dbReference type="Google" id="ProtNLM"/>
    </source>
</evidence>
<dbReference type="InterPro" id="IPR002778">
    <property type="entry name" value="Signal_recog_particle_SRP19"/>
</dbReference>
<dbReference type="FunFam" id="3.30.56.30:FF:000002">
    <property type="entry name" value="Signal recognition particle 19kDa"/>
    <property type="match status" value="1"/>
</dbReference>
<dbReference type="OrthoDB" id="2190947at2759"/>
<proteinExistence type="inferred from homology"/>
<name>A0A8J2KG96_9HEXA</name>
<gene>
    <name evidence="11" type="ORF">AFUS01_LOCUS24115</name>
</gene>
<comment type="similarity">
    <text evidence="3">Belongs to the SRP19 family.</text>
</comment>
<comment type="subcellular location">
    <subcellularLocation>
        <location evidence="1">Cytoplasm</location>
    </subcellularLocation>
    <subcellularLocation>
        <location evidence="2">Nucleus</location>
        <location evidence="2">Nucleolus</location>
    </subcellularLocation>
</comment>
<evidence type="ECO:0000256" key="10">
    <source>
        <dbReference type="SAM" id="MobiDB-lite"/>
    </source>
</evidence>
<dbReference type="PANTHER" id="PTHR17453">
    <property type="entry name" value="SIGNAL RECOGNITION PARTICLE 19 KD PROTEIN"/>
    <property type="match status" value="1"/>
</dbReference>
<evidence type="ECO:0000256" key="5">
    <source>
        <dbReference type="ARBA" id="ARBA00022884"/>
    </source>
</evidence>
<keyword evidence="12" id="KW-1185">Reference proteome</keyword>
<accession>A0A8J2KG96</accession>
<evidence type="ECO:0000256" key="9">
    <source>
        <dbReference type="ARBA" id="ARBA00045518"/>
    </source>
</evidence>
<sequence>MATPWIEQKKHSDKERWVCIYPAYLNSKKTRAEGRRIPLDKAVENPAFQEVREVLSNAGFNIGIENKAYSREKSHEPHLRGRLRIQFRNDDGSLVKPEFPTRESVMIYCGERIPKLKSRTQKDSKAQGDAAPGPAQGGGKKKGKKK</sequence>
<keyword evidence="7" id="KW-0539">Nucleus</keyword>
<evidence type="ECO:0000256" key="1">
    <source>
        <dbReference type="ARBA" id="ARBA00004496"/>
    </source>
</evidence>
<evidence type="ECO:0000256" key="2">
    <source>
        <dbReference type="ARBA" id="ARBA00004604"/>
    </source>
</evidence>
<dbReference type="GO" id="GO:0008312">
    <property type="term" value="F:7S RNA binding"/>
    <property type="evidence" value="ECO:0007669"/>
    <property type="project" value="InterPro"/>
</dbReference>
<dbReference type="GO" id="GO:0005730">
    <property type="term" value="C:nucleolus"/>
    <property type="evidence" value="ECO:0007669"/>
    <property type="project" value="UniProtKB-SubCell"/>
</dbReference>
<evidence type="ECO:0000256" key="7">
    <source>
        <dbReference type="ARBA" id="ARBA00023242"/>
    </source>
</evidence>
<dbReference type="PANTHER" id="PTHR17453:SF0">
    <property type="entry name" value="SIGNAL RECOGNITION PARTICLE 19 KDA PROTEIN"/>
    <property type="match status" value="1"/>
</dbReference>
<organism evidence="11 12">
    <name type="scientific">Allacma fusca</name>
    <dbReference type="NCBI Taxonomy" id="39272"/>
    <lineage>
        <taxon>Eukaryota</taxon>
        <taxon>Metazoa</taxon>
        <taxon>Ecdysozoa</taxon>
        <taxon>Arthropoda</taxon>
        <taxon>Hexapoda</taxon>
        <taxon>Collembola</taxon>
        <taxon>Symphypleona</taxon>
        <taxon>Sminthuridae</taxon>
        <taxon>Allacma</taxon>
    </lineage>
</organism>
<dbReference type="Proteomes" id="UP000708208">
    <property type="component" value="Unassembled WGS sequence"/>
</dbReference>
<feature type="region of interest" description="Disordered" evidence="10">
    <location>
        <begin position="116"/>
        <end position="146"/>
    </location>
</feature>
<keyword evidence="8" id="KW-0687">Ribonucleoprotein</keyword>
<evidence type="ECO:0000313" key="11">
    <source>
        <dbReference type="EMBL" id="CAG7785496.1"/>
    </source>
</evidence>
<dbReference type="GO" id="GO:0006617">
    <property type="term" value="P:SRP-dependent cotranslational protein targeting to membrane, signal sequence recognition"/>
    <property type="evidence" value="ECO:0007669"/>
    <property type="project" value="TreeGrafter"/>
</dbReference>
<evidence type="ECO:0000256" key="3">
    <source>
        <dbReference type="ARBA" id="ARBA00008910"/>
    </source>
</evidence>
<dbReference type="Pfam" id="PF01922">
    <property type="entry name" value="SRP19"/>
    <property type="match status" value="1"/>
</dbReference>
<dbReference type="EMBL" id="CAJVCH010297736">
    <property type="protein sequence ID" value="CAG7785496.1"/>
    <property type="molecule type" value="Genomic_DNA"/>
</dbReference>